<dbReference type="NCBIfam" id="NF001261">
    <property type="entry name" value="PRK00226.1-2"/>
    <property type="match status" value="1"/>
</dbReference>
<proteinExistence type="inferred from homology"/>
<sequence>MSDCPMTLKGRKLLEDELSHLIRVEREQIKQAISEARDLGDLKENAEYAAAKERQSIIEGRILDVQSKIARARVIDVATLNTDKIVFGATVTIFDNQKEVTFTYQIVGEDEAMTDPNKISYNSPLGRALIGKENGDEVIVKAPKGDLTYEVQDVKYS</sequence>
<dbReference type="RefSeq" id="WP_321396318.1">
    <property type="nucleotide sequence ID" value="NZ_CP139487.1"/>
</dbReference>
<keyword evidence="5 8" id="KW-0804">Transcription</keyword>
<protein>
    <recommendedName>
        <fullName evidence="2 8">Transcription elongation factor GreA</fullName>
    </recommendedName>
    <alternativeName>
        <fullName evidence="7 8">Transcript cleavage factor GreA</fullName>
    </alternativeName>
</protein>
<dbReference type="InterPro" id="IPR036953">
    <property type="entry name" value="GreA/GreB_C_sf"/>
</dbReference>
<accession>A0AAX4HQR1</accession>
<organism evidence="12 13">
    <name type="scientific">Peredibacter starrii</name>
    <dbReference type="NCBI Taxonomy" id="28202"/>
    <lineage>
        <taxon>Bacteria</taxon>
        <taxon>Pseudomonadati</taxon>
        <taxon>Bdellovibrionota</taxon>
        <taxon>Bacteriovoracia</taxon>
        <taxon>Bacteriovoracales</taxon>
        <taxon>Bacteriovoracaceae</taxon>
        <taxon>Peredibacter</taxon>
    </lineage>
</organism>
<dbReference type="NCBIfam" id="NF001263">
    <property type="entry name" value="PRK00226.1-4"/>
    <property type="match status" value="1"/>
</dbReference>
<evidence type="ECO:0000256" key="2">
    <source>
        <dbReference type="ARBA" id="ARBA00013729"/>
    </source>
</evidence>
<evidence type="ECO:0000313" key="12">
    <source>
        <dbReference type="EMBL" id="WPU65576.1"/>
    </source>
</evidence>
<evidence type="ECO:0000256" key="9">
    <source>
        <dbReference type="RuleBase" id="RU000556"/>
    </source>
</evidence>
<dbReference type="PANTHER" id="PTHR30437">
    <property type="entry name" value="TRANSCRIPTION ELONGATION FACTOR GREA"/>
    <property type="match status" value="1"/>
</dbReference>
<evidence type="ECO:0000256" key="7">
    <source>
        <dbReference type="ARBA" id="ARBA00030776"/>
    </source>
</evidence>
<evidence type="ECO:0000256" key="5">
    <source>
        <dbReference type="ARBA" id="ARBA00023163"/>
    </source>
</evidence>
<feature type="domain" description="Transcription elongation factor GreA/GreB N-terminal" evidence="11">
    <location>
        <begin position="5"/>
        <end position="74"/>
    </location>
</feature>
<dbReference type="InterPro" id="IPR001437">
    <property type="entry name" value="Tscrpt_elong_fac_GreA/B_C"/>
</dbReference>
<reference evidence="12 13" key="1">
    <citation type="submission" date="2023-11" db="EMBL/GenBank/DDBJ databases">
        <title>Peredibacter starrii A3.12.</title>
        <authorList>
            <person name="Mitchell R.J."/>
        </authorList>
    </citation>
    <scope>NUCLEOTIDE SEQUENCE [LARGE SCALE GENOMIC DNA]</scope>
    <source>
        <strain evidence="12 13">A3.12</strain>
    </source>
</reference>
<dbReference type="AlphaFoldDB" id="A0AAX4HQR1"/>
<evidence type="ECO:0000259" key="10">
    <source>
        <dbReference type="Pfam" id="PF01272"/>
    </source>
</evidence>
<comment type="similarity">
    <text evidence="1 8 9">Belongs to the GreA/GreB family.</text>
</comment>
<dbReference type="InterPro" id="IPR023459">
    <property type="entry name" value="Tscrpt_elong_fac_GreA/B_fam"/>
</dbReference>
<dbReference type="GO" id="GO:0070063">
    <property type="term" value="F:RNA polymerase binding"/>
    <property type="evidence" value="ECO:0007669"/>
    <property type="project" value="InterPro"/>
</dbReference>
<dbReference type="GO" id="GO:0006354">
    <property type="term" value="P:DNA-templated transcription elongation"/>
    <property type="evidence" value="ECO:0007669"/>
    <property type="project" value="TreeGrafter"/>
</dbReference>
<gene>
    <name evidence="8 12" type="primary">greA</name>
    <name evidence="12" type="ORF">SOO65_02325</name>
</gene>
<dbReference type="InterPro" id="IPR022691">
    <property type="entry name" value="Tscrpt_elong_fac_GreA/B_N"/>
</dbReference>
<keyword evidence="12" id="KW-0251">Elongation factor</keyword>
<dbReference type="Proteomes" id="UP001324634">
    <property type="component" value="Chromosome"/>
</dbReference>
<dbReference type="PROSITE" id="PS00829">
    <property type="entry name" value="GREAB_1"/>
    <property type="match status" value="1"/>
</dbReference>
<dbReference type="Pfam" id="PF01272">
    <property type="entry name" value="GreA_GreB"/>
    <property type="match status" value="1"/>
</dbReference>
<dbReference type="NCBIfam" id="NF001264">
    <property type="entry name" value="PRK00226.1-5"/>
    <property type="match status" value="1"/>
</dbReference>
<dbReference type="PIRSF" id="PIRSF006092">
    <property type="entry name" value="GreA_GreB"/>
    <property type="match status" value="1"/>
</dbReference>
<dbReference type="SUPFAM" id="SSF54534">
    <property type="entry name" value="FKBP-like"/>
    <property type="match status" value="1"/>
</dbReference>
<keyword evidence="13" id="KW-1185">Reference proteome</keyword>
<dbReference type="InterPro" id="IPR028624">
    <property type="entry name" value="Tscrpt_elong_fac_GreA/B"/>
</dbReference>
<dbReference type="KEGG" id="psti:SOO65_02325"/>
<feature type="domain" description="Transcription elongation factor GreA/GreB C-terminal" evidence="10">
    <location>
        <begin position="82"/>
        <end position="156"/>
    </location>
</feature>
<evidence type="ECO:0000259" key="11">
    <source>
        <dbReference type="Pfam" id="PF03449"/>
    </source>
</evidence>
<keyword evidence="4 8" id="KW-0238">DNA-binding</keyword>
<evidence type="ECO:0000256" key="8">
    <source>
        <dbReference type="HAMAP-Rule" id="MF_00105"/>
    </source>
</evidence>
<evidence type="ECO:0000256" key="3">
    <source>
        <dbReference type="ARBA" id="ARBA00023015"/>
    </source>
</evidence>
<dbReference type="HAMAP" id="MF_00105">
    <property type="entry name" value="GreA_GreB"/>
    <property type="match status" value="1"/>
</dbReference>
<dbReference type="PANTHER" id="PTHR30437:SF4">
    <property type="entry name" value="TRANSCRIPTION ELONGATION FACTOR GREA"/>
    <property type="match status" value="1"/>
</dbReference>
<evidence type="ECO:0000256" key="6">
    <source>
        <dbReference type="ARBA" id="ARBA00024916"/>
    </source>
</evidence>
<keyword evidence="12" id="KW-0648">Protein biosynthesis</keyword>
<dbReference type="GO" id="GO:0003746">
    <property type="term" value="F:translation elongation factor activity"/>
    <property type="evidence" value="ECO:0007669"/>
    <property type="project" value="UniProtKB-KW"/>
</dbReference>
<dbReference type="InterPro" id="IPR018151">
    <property type="entry name" value="TF_GreA/GreB_CS"/>
</dbReference>
<dbReference type="FunFam" id="3.10.50.30:FF:000001">
    <property type="entry name" value="Transcription elongation factor GreA"/>
    <property type="match status" value="1"/>
</dbReference>
<dbReference type="Gene3D" id="1.10.287.180">
    <property type="entry name" value="Transcription elongation factor, GreA/GreB, N-terminal domain"/>
    <property type="match status" value="1"/>
</dbReference>
<comment type="function">
    <text evidence="6 8 9">Necessary for efficient RNA polymerase transcription elongation past template-encoded arresting sites. The arresting sites in DNA have the property of trapping a certain fraction of elongating RNA polymerases that pass through, resulting in locked ternary complexes. Cleavage of the nascent transcript by cleavage factors such as GreA or GreB allows the resumption of elongation from the new 3'terminus. GreA releases sequences of 2 to 3 nucleotides.</text>
</comment>
<dbReference type="FunFam" id="1.10.287.180:FF:000001">
    <property type="entry name" value="Transcription elongation factor GreA"/>
    <property type="match status" value="1"/>
</dbReference>
<dbReference type="InterPro" id="IPR006359">
    <property type="entry name" value="Tscrpt_elong_fac_GreA"/>
</dbReference>
<dbReference type="SUPFAM" id="SSF46557">
    <property type="entry name" value="GreA transcript cleavage protein, N-terminal domain"/>
    <property type="match status" value="1"/>
</dbReference>
<evidence type="ECO:0000313" key="13">
    <source>
        <dbReference type="Proteomes" id="UP001324634"/>
    </source>
</evidence>
<dbReference type="GO" id="GO:0032784">
    <property type="term" value="P:regulation of DNA-templated transcription elongation"/>
    <property type="evidence" value="ECO:0007669"/>
    <property type="project" value="UniProtKB-UniRule"/>
</dbReference>
<name>A0AAX4HQR1_9BACT</name>
<dbReference type="PROSITE" id="PS00830">
    <property type="entry name" value="GREAB_2"/>
    <property type="match status" value="1"/>
</dbReference>
<dbReference type="Gene3D" id="3.10.50.30">
    <property type="entry name" value="Transcription elongation factor, GreA/GreB, C-terminal domain"/>
    <property type="match status" value="1"/>
</dbReference>
<dbReference type="Pfam" id="PF03449">
    <property type="entry name" value="GreA_GreB_N"/>
    <property type="match status" value="1"/>
</dbReference>
<dbReference type="InterPro" id="IPR036805">
    <property type="entry name" value="Tscrpt_elong_fac_GreA/B_N_sf"/>
</dbReference>
<evidence type="ECO:0000256" key="1">
    <source>
        <dbReference type="ARBA" id="ARBA00008213"/>
    </source>
</evidence>
<keyword evidence="3 8" id="KW-0805">Transcription regulation</keyword>
<dbReference type="EMBL" id="CP139487">
    <property type="protein sequence ID" value="WPU65576.1"/>
    <property type="molecule type" value="Genomic_DNA"/>
</dbReference>
<dbReference type="GO" id="GO:0003677">
    <property type="term" value="F:DNA binding"/>
    <property type="evidence" value="ECO:0007669"/>
    <property type="project" value="UniProtKB-UniRule"/>
</dbReference>
<dbReference type="NCBIfam" id="TIGR01462">
    <property type="entry name" value="greA"/>
    <property type="match status" value="1"/>
</dbReference>
<evidence type="ECO:0000256" key="4">
    <source>
        <dbReference type="ARBA" id="ARBA00023125"/>
    </source>
</evidence>